<reference evidence="1 2" key="1">
    <citation type="journal article" date="2019" name="Sci. Rep.">
        <title>Orb-weaving spider Araneus ventricosus genome elucidates the spidroin gene catalogue.</title>
        <authorList>
            <person name="Kono N."/>
            <person name="Nakamura H."/>
            <person name="Ohtoshi R."/>
            <person name="Moran D.A.P."/>
            <person name="Shinohara A."/>
            <person name="Yoshida Y."/>
            <person name="Fujiwara M."/>
            <person name="Mori M."/>
            <person name="Tomita M."/>
            <person name="Arakawa K."/>
        </authorList>
    </citation>
    <scope>NUCLEOTIDE SEQUENCE [LARGE SCALE GENOMIC DNA]</scope>
</reference>
<name>A0A4Y2PZZ3_ARAVE</name>
<organism evidence="1 2">
    <name type="scientific">Araneus ventricosus</name>
    <name type="common">Orbweaver spider</name>
    <name type="synonym">Epeira ventricosa</name>
    <dbReference type="NCBI Taxonomy" id="182803"/>
    <lineage>
        <taxon>Eukaryota</taxon>
        <taxon>Metazoa</taxon>
        <taxon>Ecdysozoa</taxon>
        <taxon>Arthropoda</taxon>
        <taxon>Chelicerata</taxon>
        <taxon>Arachnida</taxon>
        <taxon>Araneae</taxon>
        <taxon>Araneomorphae</taxon>
        <taxon>Entelegynae</taxon>
        <taxon>Araneoidea</taxon>
        <taxon>Araneidae</taxon>
        <taxon>Araneus</taxon>
    </lineage>
</organism>
<evidence type="ECO:0000313" key="2">
    <source>
        <dbReference type="Proteomes" id="UP000499080"/>
    </source>
</evidence>
<dbReference type="Proteomes" id="UP000499080">
    <property type="component" value="Unassembled WGS sequence"/>
</dbReference>
<accession>A0A4Y2PZZ3</accession>
<sequence>MFQSLLRDKVRSRRTLPTHISPLPRGGFRVSFLASTRGPKVGRSFVLPLASQRGPQKAIPIRLQTIRNSTISIPRWQFSSVFKTCDCFFLPAFQKFESGATVNCLLNFHRYFALTTSFGLEQSNLSGVERS</sequence>
<gene>
    <name evidence="1" type="ORF">AVEN_85815_1</name>
</gene>
<comment type="caution">
    <text evidence="1">The sequence shown here is derived from an EMBL/GenBank/DDBJ whole genome shotgun (WGS) entry which is preliminary data.</text>
</comment>
<keyword evidence="2" id="KW-1185">Reference proteome</keyword>
<dbReference type="AlphaFoldDB" id="A0A4Y2PZZ3"/>
<dbReference type="EMBL" id="BGPR01135970">
    <property type="protein sequence ID" value="GBN56829.1"/>
    <property type="molecule type" value="Genomic_DNA"/>
</dbReference>
<evidence type="ECO:0000313" key="1">
    <source>
        <dbReference type="EMBL" id="GBN56829.1"/>
    </source>
</evidence>
<proteinExistence type="predicted"/>
<protein>
    <submittedName>
        <fullName evidence="1">Uncharacterized protein</fullName>
    </submittedName>
</protein>